<dbReference type="Gene3D" id="3.40.50.1820">
    <property type="entry name" value="alpha/beta hydrolase"/>
    <property type="match status" value="1"/>
</dbReference>
<dbReference type="EMBL" id="CP000473">
    <property type="protein sequence ID" value="ABJ81256.1"/>
    <property type="molecule type" value="Genomic_DNA"/>
</dbReference>
<dbReference type="PeroxiBase" id="4592">
    <property type="entry name" value="SuHCMDn"/>
</dbReference>
<feature type="domain" description="Carboxymuconolactone decarboxylase-like" evidence="2">
    <location>
        <begin position="289"/>
        <end position="372"/>
    </location>
</feature>
<dbReference type="ESTHER" id="solue-q02cg0">
    <property type="family name" value="Carboxymethylbutenolide_lactonase"/>
</dbReference>
<gene>
    <name evidence="3" type="ordered locus">Acid_0244</name>
</gene>
<dbReference type="eggNOG" id="COG0599">
    <property type="taxonomic scope" value="Bacteria"/>
</dbReference>
<sequence length="376" mass="40714">MPFATSQGCRIYYRLEGSAQKPLLVLVHALGVDHGLWDPQMPALLRYFQVLRLDLRGHGASDAPAGDYTIAQLAGDVLATVTRERFSYCGLSLGGMIGQWLGALHSDRLERMILANTSPRTPDPSLFEQRRRTVLSEGLAAIEPAVMGRFFSSPSGTAADSIRTTLLATDRAGYAGCCAAIRDMDNRPLLPAIQVPTLVIGGDADVSTPWTGHGDLLASQIPGARVAKIEAAHLSNLGRPSTFTNAMLEFLLPEPAADRLEAGLAVRRSVLGDAHVDRAIANTTDFTREFQELITHYAWGTVWTRPGLDPRVRRLLVLAVTASLGRWEEFRLHVRTGFAAELEAADLKEVLLQVAVYGGVPAANTGFHIAAEELSQ</sequence>
<dbReference type="PANTHER" id="PTHR33570:SF2">
    <property type="entry name" value="CARBOXYMUCONOLACTONE DECARBOXYLASE-LIKE DOMAIN-CONTAINING PROTEIN"/>
    <property type="match status" value="1"/>
</dbReference>
<keyword evidence="3" id="KW-0456">Lyase</keyword>
<dbReference type="AlphaFoldDB" id="Q02CG0"/>
<dbReference type="GO" id="GO:0047575">
    <property type="term" value="F:4-carboxymuconolactone decarboxylase activity"/>
    <property type="evidence" value="ECO:0007669"/>
    <property type="project" value="UniProtKB-EC"/>
</dbReference>
<dbReference type="InterPro" id="IPR052512">
    <property type="entry name" value="4CMD/NDH-1_regulator"/>
</dbReference>
<dbReference type="InterPro" id="IPR000073">
    <property type="entry name" value="AB_hydrolase_1"/>
</dbReference>
<dbReference type="Gene3D" id="1.20.1290.10">
    <property type="entry name" value="AhpD-like"/>
    <property type="match status" value="1"/>
</dbReference>
<dbReference type="SUPFAM" id="SSF69118">
    <property type="entry name" value="AhpD-like"/>
    <property type="match status" value="1"/>
</dbReference>
<dbReference type="OrthoDB" id="252464at2"/>
<dbReference type="InParanoid" id="Q02CG0"/>
<feature type="domain" description="AB hydrolase-1" evidence="1">
    <location>
        <begin position="22"/>
        <end position="128"/>
    </location>
</feature>
<dbReference type="eggNOG" id="COG0596">
    <property type="taxonomic scope" value="Bacteria"/>
</dbReference>
<proteinExistence type="predicted"/>
<evidence type="ECO:0000259" key="1">
    <source>
        <dbReference type="Pfam" id="PF00561"/>
    </source>
</evidence>
<reference evidence="3" key="1">
    <citation type="submission" date="2006-10" db="EMBL/GenBank/DDBJ databases">
        <title>Complete sequence of Solibacter usitatus Ellin6076.</title>
        <authorList>
            <consortium name="US DOE Joint Genome Institute"/>
            <person name="Copeland A."/>
            <person name="Lucas S."/>
            <person name="Lapidus A."/>
            <person name="Barry K."/>
            <person name="Detter J.C."/>
            <person name="Glavina del Rio T."/>
            <person name="Hammon N."/>
            <person name="Israni S."/>
            <person name="Dalin E."/>
            <person name="Tice H."/>
            <person name="Pitluck S."/>
            <person name="Thompson L.S."/>
            <person name="Brettin T."/>
            <person name="Bruce D."/>
            <person name="Han C."/>
            <person name="Tapia R."/>
            <person name="Gilna P."/>
            <person name="Schmutz J."/>
            <person name="Larimer F."/>
            <person name="Land M."/>
            <person name="Hauser L."/>
            <person name="Kyrpides N."/>
            <person name="Mikhailova N."/>
            <person name="Janssen P.H."/>
            <person name="Kuske C.R."/>
            <person name="Richardson P."/>
        </authorList>
    </citation>
    <scope>NUCLEOTIDE SEQUENCE</scope>
    <source>
        <strain evidence="3">Ellin6076</strain>
    </source>
</reference>
<organism evidence="3">
    <name type="scientific">Solibacter usitatus (strain Ellin6076)</name>
    <dbReference type="NCBI Taxonomy" id="234267"/>
    <lineage>
        <taxon>Bacteria</taxon>
        <taxon>Pseudomonadati</taxon>
        <taxon>Acidobacteriota</taxon>
        <taxon>Terriglobia</taxon>
        <taxon>Bryobacterales</taxon>
        <taxon>Solibacteraceae</taxon>
        <taxon>Candidatus Solibacter</taxon>
    </lineage>
</organism>
<dbReference type="PANTHER" id="PTHR33570">
    <property type="entry name" value="4-CARBOXYMUCONOLACTONE DECARBOXYLASE FAMILY PROTEIN"/>
    <property type="match status" value="1"/>
</dbReference>
<dbReference type="GO" id="GO:0051920">
    <property type="term" value="F:peroxiredoxin activity"/>
    <property type="evidence" value="ECO:0007669"/>
    <property type="project" value="InterPro"/>
</dbReference>
<dbReference type="EC" id="3.1.1.24" evidence="3"/>
<keyword evidence="3" id="KW-0378">Hydrolase</keyword>
<dbReference type="GO" id="GO:0047570">
    <property type="term" value="F:3-oxoadipate enol-lactonase activity"/>
    <property type="evidence" value="ECO:0007669"/>
    <property type="project" value="UniProtKB-EC"/>
</dbReference>
<dbReference type="STRING" id="234267.Acid_0244"/>
<dbReference type="Pfam" id="PF00561">
    <property type="entry name" value="Abhydrolase_1"/>
    <property type="match status" value="1"/>
</dbReference>
<dbReference type="InterPro" id="IPR003779">
    <property type="entry name" value="CMD-like"/>
</dbReference>
<dbReference type="KEGG" id="sus:Acid_0244"/>
<dbReference type="FunCoup" id="Q02CG0">
    <property type="interactions" value="45"/>
</dbReference>
<dbReference type="PRINTS" id="PR00111">
    <property type="entry name" value="ABHYDROLASE"/>
</dbReference>
<name>Q02CG0_SOLUE</name>
<dbReference type="SUPFAM" id="SSF53474">
    <property type="entry name" value="alpha/beta-Hydrolases"/>
    <property type="match status" value="1"/>
</dbReference>
<accession>Q02CG0</accession>
<dbReference type="InterPro" id="IPR029032">
    <property type="entry name" value="AhpD-like"/>
</dbReference>
<evidence type="ECO:0000259" key="2">
    <source>
        <dbReference type="Pfam" id="PF02627"/>
    </source>
</evidence>
<dbReference type="HOGENOM" id="CLU_020336_54_1_0"/>
<evidence type="ECO:0000313" key="3">
    <source>
        <dbReference type="EMBL" id="ABJ81256.1"/>
    </source>
</evidence>
<protein>
    <submittedName>
        <fullName evidence="3">4-carboxymuconolactone decarboxylase / 3-oxoadipate enol-lactonase</fullName>
        <ecNumber evidence="3">3.1.1.24</ecNumber>
        <ecNumber evidence="3">4.1.1.44</ecNumber>
    </submittedName>
</protein>
<dbReference type="Pfam" id="PF02627">
    <property type="entry name" value="CMD"/>
    <property type="match status" value="1"/>
</dbReference>
<dbReference type="InterPro" id="IPR029058">
    <property type="entry name" value="AB_hydrolase_fold"/>
</dbReference>
<dbReference type="EC" id="4.1.1.44" evidence="3"/>